<dbReference type="PROSITE" id="PS50928">
    <property type="entry name" value="ABC_TM1"/>
    <property type="match status" value="2"/>
</dbReference>
<feature type="transmembrane region" description="Helical" evidence="8">
    <location>
        <begin position="321"/>
        <end position="342"/>
    </location>
</feature>
<accession>A0ABV6JMZ3</accession>
<evidence type="ECO:0000256" key="4">
    <source>
        <dbReference type="ARBA" id="ARBA00022519"/>
    </source>
</evidence>
<name>A0ABV6JMZ3_9PROT</name>
<dbReference type="RefSeq" id="WP_377042770.1">
    <property type="nucleotide sequence ID" value="NZ_JBHLUN010000002.1"/>
</dbReference>
<keyword evidence="11" id="KW-1185">Reference proteome</keyword>
<feature type="transmembrane region" description="Helical" evidence="8">
    <location>
        <begin position="271"/>
        <end position="288"/>
    </location>
</feature>
<comment type="subcellular location">
    <subcellularLocation>
        <location evidence="1">Cell inner membrane</location>
        <topology evidence="1">Multi-pass membrane protein</topology>
    </subcellularLocation>
    <subcellularLocation>
        <location evidence="8">Cell membrane</location>
        <topology evidence="8">Multi-pass membrane protein</topology>
    </subcellularLocation>
</comment>
<keyword evidence="3" id="KW-1003">Cell membrane</keyword>
<keyword evidence="7 8" id="KW-0472">Membrane</keyword>
<evidence type="ECO:0000256" key="6">
    <source>
        <dbReference type="ARBA" id="ARBA00022989"/>
    </source>
</evidence>
<feature type="domain" description="ABC transmembrane type-1" evidence="9">
    <location>
        <begin position="80"/>
        <end position="289"/>
    </location>
</feature>
<dbReference type="PANTHER" id="PTHR43357">
    <property type="entry name" value="INNER MEMBRANE ABC TRANSPORTER PERMEASE PROTEIN YDCV"/>
    <property type="match status" value="1"/>
</dbReference>
<dbReference type="InterPro" id="IPR000515">
    <property type="entry name" value="MetI-like"/>
</dbReference>
<sequence>MKQLSPTLLTLPATTTPLWRRRVATVDVVRVLTVVIVAALVLYPLFWMVLGSLQLNPMRGGFTLRAYERVFSSPYLPAVLWNTVLMAVGTTVAAVAVGVPMAWVIARTDVPFKRLFNLVALVPFITPPMVGAIAWSYLGGPNSGFLNTAWMALTGSTTPLVNIFTLHGMVLVMALNLTPYVFLLVSVSLQNMDPSLENAAAVTGAGPLRILFTVTLPLALPAIASSALLVLIQALEIFAIPATIGSPGGQYVFVTQIYRLLGGVPPRFNEAAALSMPLLLVCAAALWLQQRALGRDKSYTTVSGKAFRAQLVRLGRWRLPVLMLPALYLLLAAVLPYLVFLYGSVIRSSGLPVTSANLTTEWITRFFTGQASPMLWRAIGNSLMLSVGGATAGVLLATLCAYFTTRERWRGRCFLEFLALAPIAIPGAVIAVGLLWAYIRPPFQLYGTFTILFLAYITRYLPFGIKSVASVMLQVSPDLEKASVICGASWMWTFFRILVPVVIPGVLAGWMLMFVSMMRELSASVMLYTSNHETVAVALYLLWDEASFQYVSLLSLVLVAVSLASLALIKLLARFANPTGAIP</sequence>
<keyword evidence="2 8" id="KW-0813">Transport</keyword>
<feature type="transmembrane region" description="Helical" evidence="8">
    <location>
        <begin position="548"/>
        <end position="569"/>
    </location>
</feature>
<protein>
    <submittedName>
        <fullName evidence="10">ABC transporter permease</fullName>
    </submittedName>
</protein>
<dbReference type="CDD" id="cd06261">
    <property type="entry name" value="TM_PBP2"/>
    <property type="match status" value="2"/>
</dbReference>
<dbReference type="Proteomes" id="UP001589865">
    <property type="component" value="Unassembled WGS sequence"/>
</dbReference>
<evidence type="ECO:0000256" key="8">
    <source>
        <dbReference type="RuleBase" id="RU363032"/>
    </source>
</evidence>
<comment type="caution">
    <text evidence="10">The sequence shown here is derived from an EMBL/GenBank/DDBJ whole genome shotgun (WGS) entry which is preliminary data.</text>
</comment>
<evidence type="ECO:0000259" key="9">
    <source>
        <dbReference type="PROSITE" id="PS50928"/>
    </source>
</evidence>
<dbReference type="EMBL" id="JBHLUN010000002">
    <property type="protein sequence ID" value="MFC0407079.1"/>
    <property type="molecule type" value="Genomic_DNA"/>
</dbReference>
<feature type="transmembrane region" description="Helical" evidence="8">
    <location>
        <begin position="79"/>
        <end position="106"/>
    </location>
</feature>
<evidence type="ECO:0000313" key="11">
    <source>
        <dbReference type="Proteomes" id="UP001589865"/>
    </source>
</evidence>
<dbReference type="Pfam" id="PF00528">
    <property type="entry name" value="BPD_transp_1"/>
    <property type="match status" value="2"/>
</dbReference>
<evidence type="ECO:0000256" key="3">
    <source>
        <dbReference type="ARBA" id="ARBA00022475"/>
    </source>
</evidence>
<dbReference type="SUPFAM" id="SSF161098">
    <property type="entry name" value="MetI-like"/>
    <property type="match status" value="2"/>
</dbReference>
<proteinExistence type="inferred from homology"/>
<organism evidence="10 11">
    <name type="scientific">Roseomonas elaeocarpi</name>
    <dbReference type="NCBI Taxonomy" id="907779"/>
    <lineage>
        <taxon>Bacteria</taxon>
        <taxon>Pseudomonadati</taxon>
        <taxon>Pseudomonadota</taxon>
        <taxon>Alphaproteobacteria</taxon>
        <taxon>Acetobacterales</taxon>
        <taxon>Roseomonadaceae</taxon>
        <taxon>Roseomonas</taxon>
    </lineage>
</organism>
<keyword evidence="4" id="KW-0997">Cell inner membrane</keyword>
<gene>
    <name evidence="10" type="ORF">ACFFGY_02380</name>
</gene>
<evidence type="ECO:0000256" key="5">
    <source>
        <dbReference type="ARBA" id="ARBA00022692"/>
    </source>
</evidence>
<feature type="transmembrane region" description="Helical" evidence="8">
    <location>
        <begin position="210"/>
        <end position="232"/>
    </location>
</feature>
<keyword evidence="5 8" id="KW-0812">Transmembrane</keyword>
<dbReference type="Gene3D" id="1.10.3720.10">
    <property type="entry name" value="MetI-like"/>
    <property type="match status" value="2"/>
</dbReference>
<feature type="transmembrane region" description="Helical" evidence="8">
    <location>
        <begin position="383"/>
        <end position="405"/>
    </location>
</feature>
<dbReference type="InterPro" id="IPR035906">
    <property type="entry name" value="MetI-like_sf"/>
</dbReference>
<comment type="similarity">
    <text evidence="8">Belongs to the binding-protein-dependent transport system permease family.</text>
</comment>
<feature type="transmembrane region" description="Helical" evidence="8">
    <location>
        <begin position="118"/>
        <end position="140"/>
    </location>
</feature>
<reference evidence="10 11" key="1">
    <citation type="submission" date="2024-09" db="EMBL/GenBank/DDBJ databases">
        <authorList>
            <person name="Sun Q."/>
            <person name="Mori K."/>
        </authorList>
    </citation>
    <scope>NUCLEOTIDE SEQUENCE [LARGE SCALE GENOMIC DNA]</scope>
    <source>
        <strain evidence="10 11">TBRC 5777</strain>
    </source>
</reference>
<evidence type="ECO:0000256" key="2">
    <source>
        <dbReference type="ARBA" id="ARBA00022448"/>
    </source>
</evidence>
<feature type="transmembrane region" description="Helical" evidence="8">
    <location>
        <begin position="445"/>
        <end position="462"/>
    </location>
</feature>
<dbReference type="PANTHER" id="PTHR43357:SF4">
    <property type="entry name" value="INNER MEMBRANE ABC TRANSPORTER PERMEASE PROTEIN YDCV"/>
    <property type="match status" value="1"/>
</dbReference>
<keyword evidence="6 8" id="KW-1133">Transmembrane helix</keyword>
<feature type="transmembrane region" description="Helical" evidence="8">
    <location>
        <begin position="417"/>
        <end position="439"/>
    </location>
</feature>
<evidence type="ECO:0000256" key="1">
    <source>
        <dbReference type="ARBA" id="ARBA00004429"/>
    </source>
</evidence>
<feature type="transmembrane region" description="Helical" evidence="8">
    <location>
        <begin position="28"/>
        <end position="50"/>
    </location>
</feature>
<feature type="transmembrane region" description="Helical" evidence="8">
    <location>
        <begin position="160"/>
        <end position="189"/>
    </location>
</feature>
<feature type="transmembrane region" description="Helical" evidence="8">
    <location>
        <begin position="497"/>
        <end position="518"/>
    </location>
</feature>
<feature type="domain" description="ABC transmembrane type-1" evidence="9">
    <location>
        <begin position="379"/>
        <end position="569"/>
    </location>
</feature>
<evidence type="ECO:0000313" key="10">
    <source>
        <dbReference type="EMBL" id="MFC0407079.1"/>
    </source>
</evidence>
<evidence type="ECO:0000256" key="7">
    <source>
        <dbReference type="ARBA" id="ARBA00023136"/>
    </source>
</evidence>